<name>A0A1M5HQ97_9ACTN</name>
<dbReference type="AlphaFoldDB" id="A0A1M5HQ97"/>
<dbReference type="InterPro" id="IPR029058">
    <property type="entry name" value="AB_hydrolase_fold"/>
</dbReference>
<dbReference type="GO" id="GO:0016787">
    <property type="term" value="F:hydrolase activity"/>
    <property type="evidence" value="ECO:0007669"/>
    <property type="project" value="UniProtKB-KW"/>
</dbReference>
<evidence type="ECO:0000313" key="3">
    <source>
        <dbReference type="Proteomes" id="UP000184471"/>
    </source>
</evidence>
<dbReference type="PANTHER" id="PTHR43194">
    <property type="entry name" value="HYDROLASE ALPHA/BETA FOLD FAMILY"/>
    <property type="match status" value="1"/>
</dbReference>
<accession>A0A1M5HQ97</accession>
<gene>
    <name evidence="2" type="ORF">SAMN05444351_1689</name>
</gene>
<reference evidence="2 3" key="1">
    <citation type="submission" date="2016-11" db="EMBL/GenBank/DDBJ databases">
        <authorList>
            <person name="Jaros S."/>
            <person name="Januszkiewicz K."/>
            <person name="Wedrychowicz H."/>
        </authorList>
    </citation>
    <scope>NUCLEOTIDE SEQUENCE [LARGE SCALE GENOMIC DNA]</scope>
    <source>
        <strain evidence="2 3">DSM 45408</strain>
    </source>
</reference>
<dbReference type="InterPro" id="IPR000073">
    <property type="entry name" value="AB_hydrolase_1"/>
</dbReference>
<evidence type="ECO:0000313" key="2">
    <source>
        <dbReference type="EMBL" id="SHG18022.1"/>
    </source>
</evidence>
<dbReference type="STRING" id="1070870.SAMN05444351_1689"/>
<dbReference type="RefSeq" id="WP_073419758.1">
    <property type="nucleotide sequence ID" value="NZ_FQVX01000002.1"/>
</dbReference>
<dbReference type="InterPro" id="IPR050228">
    <property type="entry name" value="Carboxylesterase_BioH"/>
</dbReference>
<organism evidence="2 3">
    <name type="scientific">Geodermatophilus nigrescens</name>
    <dbReference type="NCBI Taxonomy" id="1070870"/>
    <lineage>
        <taxon>Bacteria</taxon>
        <taxon>Bacillati</taxon>
        <taxon>Actinomycetota</taxon>
        <taxon>Actinomycetes</taxon>
        <taxon>Geodermatophilales</taxon>
        <taxon>Geodermatophilaceae</taxon>
        <taxon>Geodermatophilus</taxon>
    </lineage>
</organism>
<evidence type="ECO:0000259" key="1">
    <source>
        <dbReference type="Pfam" id="PF12697"/>
    </source>
</evidence>
<dbReference type="EMBL" id="FQVX01000002">
    <property type="protein sequence ID" value="SHG18022.1"/>
    <property type="molecule type" value="Genomic_DNA"/>
</dbReference>
<dbReference type="Proteomes" id="UP000184471">
    <property type="component" value="Unassembled WGS sequence"/>
</dbReference>
<proteinExistence type="predicted"/>
<dbReference type="Pfam" id="PF12697">
    <property type="entry name" value="Abhydrolase_6"/>
    <property type="match status" value="1"/>
</dbReference>
<feature type="domain" description="AB hydrolase-1" evidence="1">
    <location>
        <begin position="24"/>
        <end position="248"/>
    </location>
</feature>
<keyword evidence="2" id="KW-0378">Hydrolase</keyword>
<keyword evidence="3" id="KW-1185">Reference proteome</keyword>
<dbReference type="OrthoDB" id="63519at2"/>
<dbReference type="Gene3D" id="3.40.50.1820">
    <property type="entry name" value="alpha/beta hydrolase"/>
    <property type="match status" value="1"/>
</dbReference>
<dbReference type="PANTHER" id="PTHR43194:SF5">
    <property type="entry name" value="PIMELOYL-[ACYL-CARRIER PROTEIN] METHYL ESTER ESTERASE"/>
    <property type="match status" value="1"/>
</dbReference>
<dbReference type="SUPFAM" id="SSF53474">
    <property type="entry name" value="alpha/beta-Hydrolases"/>
    <property type="match status" value="1"/>
</dbReference>
<sequence length="261" mass="27309">MTEYATTSAGDRIGFDRRGSGPAVVFIAGAGPFRAVDPQTTATAELLAGRGRTTVVHDRVGRGDSWRAGRVDLDDELAAVAALVDAAGGRAVLCGHSSGCAIALRAAAEGLPVDGLVLFEAPLDPRTPGVAQWTAELYRLLDAGDRPGAVDHYMRDIPLDVLAGLRESPLWEPFVRHAESLRADAQALEWAMSAPHAELFGGLDLPVLLVVGRDALDEMPAAAASLAAALPRAGRAEVDGAQHTWEPRAMADLLAGFPPGR</sequence>
<protein>
    <submittedName>
        <fullName evidence="2">Lysophospholipase, alpha-beta hydrolase superfamily</fullName>
    </submittedName>
</protein>